<evidence type="ECO:0000313" key="2">
    <source>
        <dbReference type="EMBL" id="GAG84103.1"/>
    </source>
</evidence>
<comment type="caution">
    <text evidence="2">The sequence shown here is derived from an EMBL/GenBank/DDBJ whole genome shotgun (WGS) entry which is preliminary data.</text>
</comment>
<name>X1BJ35_9ZZZZ</name>
<feature type="transmembrane region" description="Helical" evidence="1">
    <location>
        <begin position="50"/>
        <end position="74"/>
    </location>
</feature>
<evidence type="ECO:0008006" key="3">
    <source>
        <dbReference type="Google" id="ProtNLM"/>
    </source>
</evidence>
<sequence length="96" mass="10961">MTDNIANNNLKYGIYLEESNFNEISGNTLENNGLGSIYEKMSKEIDFPDIFLISAIIVVIAVVSFIIIKATFFIRKKIKLTGFKLSLKKLLRDKNR</sequence>
<organism evidence="2">
    <name type="scientific">marine sediment metagenome</name>
    <dbReference type="NCBI Taxonomy" id="412755"/>
    <lineage>
        <taxon>unclassified sequences</taxon>
        <taxon>metagenomes</taxon>
        <taxon>ecological metagenomes</taxon>
    </lineage>
</organism>
<accession>X1BJ35</accession>
<keyword evidence="1" id="KW-1133">Transmembrane helix</keyword>
<dbReference type="AlphaFoldDB" id="X1BJ35"/>
<gene>
    <name evidence="2" type="ORF">S01H4_24245</name>
</gene>
<dbReference type="InterPro" id="IPR022441">
    <property type="entry name" value="Para_beta_helix_rpt-2"/>
</dbReference>
<protein>
    <recommendedName>
        <fullName evidence="3">Periplasmic copper-binding protein NosD beta helix domain-containing protein</fullName>
    </recommendedName>
</protein>
<dbReference type="InterPro" id="IPR012334">
    <property type="entry name" value="Pectin_lyas_fold"/>
</dbReference>
<dbReference type="EMBL" id="BART01011362">
    <property type="protein sequence ID" value="GAG84103.1"/>
    <property type="molecule type" value="Genomic_DNA"/>
</dbReference>
<reference evidence="2" key="1">
    <citation type="journal article" date="2014" name="Front. Microbiol.">
        <title>High frequency of phylogenetically diverse reductive dehalogenase-homologous genes in deep subseafloor sedimentary metagenomes.</title>
        <authorList>
            <person name="Kawai M."/>
            <person name="Futagami T."/>
            <person name="Toyoda A."/>
            <person name="Takaki Y."/>
            <person name="Nishi S."/>
            <person name="Hori S."/>
            <person name="Arai W."/>
            <person name="Tsubouchi T."/>
            <person name="Morono Y."/>
            <person name="Uchiyama I."/>
            <person name="Ito T."/>
            <person name="Fujiyama A."/>
            <person name="Inagaki F."/>
            <person name="Takami H."/>
        </authorList>
    </citation>
    <scope>NUCLEOTIDE SEQUENCE</scope>
    <source>
        <strain evidence="2">Expedition CK06-06</strain>
    </source>
</reference>
<dbReference type="Gene3D" id="2.160.20.10">
    <property type="entry name" value="Single-stranded right-handed beta-helix, Pectin lyase-like"/>
    <property type="match status" value="1"/>
</dbReference>
<dbReference type="InterPro" id="IPR011050">
    <property type="entry name" value="Pectin_lyase_fold/virulence"/>
</dbReference>
<evidence type="ECO:0000256" key="1">
    <source>
        <dbReference type="SAM" id="Phobius"/>
    </source>
</evidence>
<dbReference type="SUPFAM" id="SSF51126">
    <property type="entry name" value="Pectin lyase-like"/>
    <property type="match status" value="1"/>
</dbReference>
<keyword evidence="1" id="KW-0812">Transmembrane</keyword>
<keyword evidence="1" id="KW-0472">Membrane</keyword>
<proteinExistence type="predicted"/>
<dbReference type="NCBIfam" id="TIGR03804">
    <property type="entry name" value="para_beta_helix"/>
    <property type="match status" value="1"/>
</dbReference>